<feature type="transmembrane region" description="Helical" evidence="7">
    <location>
        <begin position="84"/>
        <end position="106"/>
    </location>
</feature>
<comment type="subcellular location">
    <subcellularLocation>
        <location evidence="1">Cell membrane</location>
        <topology evidence="1">Multi-pass membrane protein</topology>
    </subcellularLocation>
</comment>
<evidence type="ECO:0000313" key="9">
    <source>
        <dbReference type="Proteomes" id="UP000503330"/>
    </source>
</evidence>
<keyword evidence="3" id="KW-1003">Cell membrane</keyword>
<dbReference type="EMBL" id="CP048838">
    <property type="protein sequence ID" value="QJA03548.1"/>
    <property type="molecule type" value="Genomic_DNA"/>
</dbReference>
<organism evidence="8 9">
    <name type="scientific">Clostridium innocuum</name>
    <dbReference type="NCBI Taxonomy" id="1522"/>
    <lineage>
        <taxon>Bacteria</taxon>
        <taxon>Bacillati</taxon>
        <taxon>Bacillota</taxon>
        <taxon>Clostridia</taxon>
        <taxon>Eubacteriales</taxon>
        <taxon>Clostridiaceae</taxon>
        <taxon>Clostridium</taxon>
    </lineage>
</organism>
<dbReference type="InterPro" id="IPR003370">
    <property type="entry name" value="Chromate_transpt"/>
</dbReference>
<keyword evidence="6 7" id="KW-0472">Membrane</keyword>
<keyword evidence="4 7" id="KW-0812">Transmembrane</keyword>
<comment type="similarity">
    <text evidence="2">Belongs to the chromate ion transporter (CHR) (TC 2.A.51) family.</text>
</comment>
<dbReference type="PANTHER" id="PTHR43663:SF1">
    <property type="entry name" value="CHROMATE TRANSPORTER"/>
    <property type="match status" value="1"/>
</dbReference>
<dbReference type="Proteomes" id="UP000503330">
    <property type="component" value="Chromosome"/>
</dbReference>
<dbReference type="RefSeq" id="WP_002610075.1">
    <property type="nucleotide sequence ID" value="NZ_BAAACC010000034.1"/>
</dbReference>
<dbReference type="Pfam" id="PF02417">
    <property type="entry name" value="Chromate_transp"/>
    <property type="match status" value="1"/>
</dbReference>
<dbReference type="PANTHER" id="PTHR43663">
    <property type="entry name" value="CHROMATE TRANSPORT PROTEIN-RELATED"/>
    <property type="match status" value="1"/>
</dbReference>
<accession>A0AAP9MFQ7</accession>
<name>A0AAP9MFQ7_CLOIN</name>
<evidence type="ECO:0000313" key="8">
    <source>
        <dbReference type="EMBL" id="QJA03548.1"/>
    </source>
</evidence>
<dbReference type="GO" id="GO:0005886">
    <property type="term" value="C:plasma membrane"/>
    <property type="evidence" value="ECO:0007669"/>
    <property type="project" value="UniProtKB-SubCell"/>
</dbReference>
<dbReference type="InterPro" id="IPR052518">
    <property type="entry name" value="CHR_Transporter"/>
</dbReference>
<keyword evidence="5 7" id="KW-1133">Transmembrane helix</keyword>
<dbReference type="GO" id="GO:0015109">
    <property type="term" value="F:chromate transmembrane transporter activity"/>
    <property type="evidence" value="ECO:0007669"/>
    <property type="project" value="InterPro"/>
</dbReference>
<dbReference type="GeneID" id="61926746"/>
<evidence type="ECO:0000256" key="4">
    <source>
        <dbReference type="ARBA" id="ARBA00022692"/>
    </source>
</evidence>
<feature type="transmembrane region" description="Helical" evidence="7">
    <location>
        <begin position="118"/>
        <end position="141"/>
    </location>
</feature>
<protein>
    <submittedName>
        <fullName evidence="8">Chromate transporter</fullName>
    </submittedName>
</protein>
<feature type="transmembrane region" description="Helical" evidence="7">
    <location>
        <begin position="12"/>
        <end position="33"/>
    </location>
</feature>
<evidence type="ECO:0000256" key="5">
    <source>
        <dbReference type="ARBA" id="ARBA00022989"/>
    </source>
</evidence>
<dbReference type="AlphaFoldDB" id="A0AAP9MFQ7"/>
<evidence type="ECO:0000256" key="2">
    <source>
        <dbReference type="ARBA" id="ARBA00005262"/>
    </source>
</evidence>
<evidence type="ECO:0000256" key="1">
    <source>
        <dbReference type="ARBA" id="ARBA00004651"/>
    </source>
</evidence>
<evidence type="ECO:0000256" key="3">
    <source>
        <dbReference type="ARBA" id="ARBA00022475"/>
    </source>
</evidence>
<feature type="transmembrane region" description="Helical" evidence="7">
    <location>
        <begin position="161"/>
        <end position="184"/>
    </location>
</feature>
<reference evidence="8 9" key="1">
    <citation type="submission" date="2020-02" db="EMBL/GenBank/DDBJ databases">
        <authorList>
            <person name="Kociolek L.K."/>
            <person name="Ozer E.A."/>
        </authorList>
    </citation>
    <scope>NUCLEOTIDE SEQUENCE [LARGE SCALE GENOMIC DNA]</scope>
    <source>
        <strain evidence="8 9">ATCC 14501</strain>
    </source>
</reference>
<evidence type="ECO:0000256" key="7">
    <source>
        <dbReference type="SAM" id="Phobius"/>
    </source>
</evidence>
<sequence length="191" mass="21138">MVIKMKSYKDIVWLFGINVFISTFTFGGGYVVIPMIRKYYVEKKAYFDEGELMKIAAIAQSSPGAIAINMSALAGYRVKGVSGMIISCIAAILPPLVILAVVSRLYAVIQNNTVVQAVLHGMEAGVAALIVDLIVDMYALICKEKEFFFTLMTPLVCMLNYFFQINVAILIIASALLCVVRVYCKRRSVRI</sequence>
<gene>
    <name evidence="8" type="ORF">G4D54_14375</name>
</gene>
<proteinExistence type="inferred from homology"/>
<evidence type="ECO:0000256" key="6">
    <source>
        <dbReference type="ARBA" id="ARBA00023136"/>
    </source>
</evidence>